<dbReference type="Proteomes" id="UP000184428">
    <property type="component" value="Unassembled WGS sequence"/>
</dbReference>
<gene>
    <name evidence="1" type="ORF">SAMN05660350_02627</name>
</gene>
<dbReference type="RefSeq" id="WP_072918590.1">
    <property type="nucleotide sequence ID" value="NZ_FRDM01000012.1"/>
</dbReference>
<evidence type="ECO:0000313" key="2">
    <source>
        <dbReference type="Proteomes" id="UP000184428"/>
    </source>
</evidence>
<dbReference type="OrthoDB" id="9778153at2"/>
<name>A0A1M7U6K2_9ACTN</name>
<dbReference type="EMBL" id="FRDM01000012">
    <property type="protein sequence ID" value="SHN78517.1"/>
    <property type="molecule type" value="Genomic_DNA"/>
</dbReference>
<sequence>MTTSSAPSTGAHAAPVLVTGLFDDAALFPPGNAPMAAAVPAHRRLRARLGDLVGPFVVPAARLGELAEHLGDGEPLGVSLIAAAGDLPAAAARVTACPGLTLAAVEVPVATDAAAAREAVRVLDDVLPADVPAAVEVPRTAARDGVLDVLAGTRYRAKLRTGGVRAALFPSPVELADTLHACLTRGIAVKCTAGLHSAVRHTDPGTGFEHHGFLNVLLAASALVSGAPPAVAAQWLAGTDPGTVASAVRAWPVDRAARARAAFTSFGTCSVLEPVDDLVTLGLLPSPERSPA</sequence>
<dbReference type="AlphaFoldDB" id="A0A1M7U6K2"/>
<accession>A0A1M7U6K2</accession>
<protein>
    <submittedName>
        <fullName evidence="1">Uncharacterized protein</fullName>
    </submittedName>
</protein>
<reference evidence="1 2" key="1">
    <citation type="submission" date="2016-12" db="EMBL/GenBank/DDBJ databases">
        <authorList>
            <person name="Song W.-J."/>
            <person name="Kurnit D.M."/>
        </authorList>
    </citation>
    <scope>NUCLEOTIDE SEQUENCE [LARGE SCALE GENOMIC DNA]</scope>
    <source>
        <strain evidence="1 2">DSM 43162</strain>
    </source>
</reference>
<evidence type="ECO:0000313" key="1">
    <source>
        <dbReference type="EMBL" id="SHN78517.1"/>
    </source>
</evidence>
<proteinExistence type="predicted"/>
<organism evidence="1 2">
    <name type="scientific">Geodermatophilus obscurus</name>
    <dbReference type="NCBI Taxonomy" id="1861"/>
    <lineage>
        <taxon>Bacteria</taxon>
        <taxon>Bacillati</taxon>
        <taxon>Actinomycetota</taxon>
        <taxon>Actinomycetes</taxon>
        <taxon>Geodermatophilales</taxon>
        <taxon>Geodermatophilaceae</taxon>
        <taxon>Geodermatophilus</taxon>
    </lineage>
</organism>